<keyword evidence="10" id="KW-1185">Reference proteome</keyword>
<dbReference type="InterPro" id="IPR002347">
    <property type="entry name" value="SDR_fam"/>
</dbReference>
<sequence length="244" mass="25566">MSGVALVSGGSRGIGAAIVRRLAEDGHDVAFCYRSGAEAAREVEKKAAESGSRVFSQQADVTDPGAVTELFKAVRDELGPIDTVITSAGIVRDRPLAMMGADDWGQVLDVNLNGTYSVCRAAVFEMMKRKSGSMITLSSAAGVQGNATQTNYSASKAGIIGFTRALAKEVGRYGIRANVVAPGFIETDMTSELPESVREQALARVPLGRMGRPEEVADLVGFLASDRASYITGAVFQIDGGILG</sequence>
<feature type="active site" description="Proton acceptor" evidence="5">
    <location>
        <position position="152"/>
    </location>
</feature>
<accession>A0A6H9YH14</accession>
<gene>
    <name evidence="9" type="primary">fabG</name>
    <name evidence="9" type="ORF">F8566_47575</name>
</gene>
<reference evidence="9 10" key="1">
    <citation type="submission" date="2019-09" db="EMBL/GenBank/DDBJ databases">
        <title>Actinomadura physcomitrii sp. nov., a novel actinomycete isolated from moss [Physcomitrium sphaericum (Ludw) Fuernr].</title>
        <authorList>
            <person name="Zhuang X."/>
            <person name="Liu C."/>
        </authorList>
    </citation>
    <scope>NUCLEOTIDE SEQUENCE [LARGE SCALE GENOMIC DNA]</scope>
    <source>
        <strain evidence="9 10">HMC1</strain>
    </source>
</reference>
<evidence type="ECO:0000256" key="6">
    <source>
        <dbReference type="PIRSR" id="PIRSR611284-2"/>
    </source>
</evidence>
<dbReference type="GO" id="GO:0051287">
    <property type="term" value="F:NAD binding"/>
    <property type="evidence" value="ECO:0007669"/>
    <property type="project" value="UniProtKB-UniRule"/>
</dbReference>
<dbReference type="NCBIfam" id="TIGR01830">
    <property type="entry name" value="3oxo_ACP_reduc"/>
    <property type="match status" value="1"/>
</dbReference>
<keyword evidence="6 7" id="KW-0521">NADP</keyword>
<dbReference type="PANTHER" id="PTHR42760:SF135">
    <property type="entry name" value="BLL7886 PROTEIN"/>
    <property type="match status" value="1"/>
</dbReference>
<evidence type="ECO:0000256" key="2">
    <source>
        <dbReference type="ARBA" id="ARBA00012948"/>
    </source>
</evidence>
<feature type="binding site" evidence="6">
    <location>
        <position position="185"/>
    </location>
    <ligand>
        <name>NADP(+)</name>
        <dbReference type="ChEBI" id="CHEBI:58349"/>
    </ligand>
</feature>
<keyword evidence="7" id="KW-0275">Fatty acid biosynthesis</keyword>
<dbReference type="Pfam" id="PF13561">
    <property type="entry name" value="adh_short_C2"/>
    <property type="match status" value="1"/>
</dbReference>
<dbReference type="EMBL" id="WBMT01000034">
    <property type="protein sequence ID" value="KAB2339675.1"/>
    <property type="molecule type" value="Genomic_DNA"/>
</dbReference>
<dbReference type="InterPro" id="IPR020904">
    <property type="entry name" value="Sc_DH/Rdtase_CS"/>
</dbReference>
<comment type="function">
    <text evidence="7">Catalyzes the NADPH-dependent reduction of beta-ketoacyl-ACP substrates to beta-hydroxyacyl-ACP products, the first reductive step in the elongation cycle of fatty acid biosynthesis.</text>
</comment>
<dbReference type="InterPro" id="IPR057326">
    <property type="entry name" value="KR_dom"/>
</dbReference>
<comment type="pathway">
    <text evidence="7">Lipid metabolism; fatty acid biosynthesis.</text>
</comment>
<proteinExistence type="inferred from homology"/>
<keyword evidence="7" id="KW-0276">Fatty acid metabolism</keyword>
<evidence type="ECO:0000256" key="1">
    <source>
        <dbReference type="ARBA" id="ARBA00006484"/>
    </source>
</evidence>
<dbReference type="AlphaFoldDB" id="A0A6H9YH14"/>
<keyword evidence="7" id="KW-0443">Lipid metabolism</keyword>
<evidence type="ECO:0000259" key="8">
    <source>
        <dbReference type="SMART" id="SM00822"/>
    </source>
</evidence>
<dbReference type="InterPro" id="IPR011284">
    <property type="entry name" value="3oxo_ACP_reduc"/>
</dbReference>
<dbReference type="PANTHER" id="PTHR42760">
    <property type="entry name" value="SHORT-CHAIN DEHYDROGENASES/REDUCTASES FAMILY MEMBER"/>
    <property type="match status" value="1"/>
</dbReference>
<name>A0A6H9YH14_9ACTN</name>
<comment type="caution">
    <text evidence="9">The sequence shown here is derived from an EMBL/GenBank/DDBJ whole genome shotgun (WGS) entry which is preliminary data.</text>
</comment>
<comment type="subunit">
    <text evidence="7">Homotetramer.</text>
</comment>
<evidence type="ECO:0000256" key="4">
    <source>
        <dbReference type="ARBA" id="ARBA00048508"/>
    </source>
</evidence>
<keyword evidence="7" id="KW-0444">Lipid biosynthesis</keyword>
<dbReference type="Gene3D" id="3.40.50.720">
    <property type="entry name" value="NAD(P)-binding Rossmann-like Domain"/>
    <property type="match status" value="1"/>
</dbReference>
<feature type="binding site" evidence="6">
    <location>
        <begin position="152"/>
        <end position="156"/>
    </location>
    <ligand>
        <name>NADP(+)</name>
        <dbReference type="ChEBI" id="CHEBI:58349"/>
    </ligand>
</feature>
<dbReference type="SMART" id="SM00822">
    <property type="entry name" value="PKS_KR"/>
    <property type="match status" value="1"/>
</dbReference>
<dbReference type="FunFam" id="3.40.50.720:FF:000173">
    <property type="entry name" value="3-oxoacyl-[acyl-carrier protein] reductase"/>
    <property type="match status" value="1"/>
</dbReference>
<feature type="binding site" evidence="6">
    <location>
        <begin position="9"/>
        <end position="12"/>
    </location>
    <ligand>
        <name>NADP(+)</name>
        <dbReference type="ChEBI" id="CHEBI:58349"/>
    </ligand>
</feature>
<dbReference type="GO" id="GO:0030497">
    <property type="term" value="P:fatty acid elongation"/>
    <property type="evidence" value="ECO:0007669"/>
    <property type="project" value="TreeGrafter"/>
</dbReference>
<dbReference type="RefSeq" id="WP_151570729.1">
    <property type="nucleotide sequence ID" value="NZ_WBMT01000034.1"/>
</dbReference>
<dbReference type="GO" id="GO:0004316">
    <property type="term" value="F:3-oxoacyl-[acyl-carrier-protein] reductase (NADPH) activity"/>
    <property type="evidence" value="ECO:0007669"/>
    <property type="project" value="UniProtKB-UniRule"/>
</dbReference>
<dbReference type="NCBIfam" id="NF009466">
    <property type="entry name" value="PRK12826.1-2"/>
    <property type="match status" value="1"/>
</dbReference>
<keyword evidence="3 7" id="KW-0560">Oxidoreductase</keyword>
<evidence type="ECO:0000313" key="9">
    <source>
        <dbReference type="EMBL" id="KAB2339675.1"/>
    </source>
</evidence>
<feature type="domain" description="Ketoreductase" evidence="8">
    <location>
        <begin position="3"/>
        <end position="187"/>
    </location>
</feature>
<dbReference type="UniPathway" id="UPA00094"/>
<dbReference type="PROSITE" id="PS00061">
    <property type="entry name" value="ADH_SHORT"/>
    <property type="match status" value="1"/>
</dbReference>
<dbReference type="EC" id="1.1.1.100" evidence="2 7"/>
<dbReference type="Proteomes" id="UP000468735">
    <property type="component" value="Unassembled WGS sequence"/>
</dbReference>
<comment type="catalytic activity">
    <reaction evidence="4 7">
        <text>a (3R)-hydroxyacyl-[ACP] + NADP(+) = a 3-oxoacyl-[ACP] + NADPH + H(+)</text>
        <dbReference type="Rhea" id="RHEA:17397"/>
        <dbReference type="Rhea" id="RHEA-COMP:9916"/>
        <dbReference type="Rhea" id="RHEA-COMP:9945"/>
        <dbReference type="ChEBI" id="CHEBI:15378"/>
        <dbReference type="ChEBI" id="CHEBI:57783"/>
        <dbReference type="ChEBI" id="CHEBI:58349"/>
        <dbReference type="ChEBI" id="CHEBI:78776"/>
        <dbReference type="ChEBI" id="CHEBI:78827"/>
        <dbReference type="EC" id="1.1.1.100"/>
    </reaction>
</comment>
<protein>
    <recommendedName>
        <fullName evidence="2 7">3-oxoacyl-[acyl-carrier-protein] reductase</fullName>
        <ecNumber evidence="2 7">1.1.1.100</ecNumber>
    </recommendedName>
</protein>
<dbReference type="OrthoDB" id="9804774at2"/>
<evidence type="ECO:0000313" key="10">
    <source>
        <dbReference type="Proteomes" id="UP000468735"/>
    </source>
</evidence>
<evidence type="ECO:0000256" key="5">
    <source>
        <dbReference type="PIRSR" id="PIRSR611284-1"/>
    </source>
</evidence>
<evidence type="ECO:0000256" key="3">
    <source>
        <dbReference type="ARBA" id="ARBA00023002"/>
    </source>
</evidence>
<organism evidence="9 10">
    <name type="scientific">Actinomadura rudentiformis</name>
    <dbReference type="NCBI Taxonomy" id="359158"/>
    <lineage>
        <taxon>Bacteria</taxon>
        <taxon>Bacillati</taxon>
        <taxon>Actinomycetota</taxon>
        <taxon>Actinomycetes</taxon>
        <taxon>Streptosporangiales</taxon>
        <taxon>Thermomonosporaceae</taxon>
        <taxon>Actinomadura</taxon>
    </lineage>
</organism>
<dbReference type="PRINTS" id="PR00080">
    <property type="entry name" value="SDRFAMILY"/>
</dbReference>
<evidence type="ECO:0000256" key="7">
    <source>
        <dbReference type="RuleBase" id="RU366074"/>
    </source>
</evidence>
<dbReference type="SUPFAM" id="SSF51735">
    <property type="entry name" value="NAD(P)-binding Rossmann-fold domains"/>
    <property type="match status" value="1"/>
</dbReference>
<dbReference type="InterPro" id="IPR036291">
    <property type="entry name" value="NAD(P)-bd_dom_sf"/>
</dbReference>
<dbReference type="PRINTS" id="PR00081">
    <property type="entry name" value="GDHRDH"/>
</dbReference>
<comment type="similarity">
    <text evidence="1 7">Belongs to the short-chain dehydrogenases/reductases (SDR) family.</text>
</comment>